<comment type="caution">
    <text evidence="1">The sequence shown here is derived from an EMBL/GenBank/DDBJ whole genome shotgun (WGS) entry which is preliminary data.</text>
</comment>
<name>A0ABW6A3F4_9BACT</name>
<accession>A0ABW6A3F4</accession>
<dbReference type="EMBL" id="JBHUOZ010000002">
    <property type="protein sequence ID" value="MFD2919864.1"/>
    <property type="molecule type" value="Genomic_DNA"/>
</dbReference>
<sequence length="330" mass="36526">MRQTLPAFLKRFTITLLLGIFSYGNIAMAQSAAPLTGSQLVLPARDFTIPFHWQGDSINGKWEPHTALLLPVKLKSCPRIFYMQFDLGHPYSVLYTEKLAVIRLKYPKALPANEGGNKLENFSFHAGKVRVLAKEIALQPFDSAAAINWADKEAVVIIGTIGADLIDGKTVVIDYPAQQLTIGTSIPGKLLPQLSLTDMVYERRNLLLPATIKDKHVLLYFDTGSSMYELLVDKETCEDLAAPGSVFMQSKSRSWDKYLTANTIASNAGITINGISIPLHYVTYIEGVGTEKAAQMRKMGIGGMTGNKLFLDYKLVLDTRHKKFGLIRSQ</sequence>
<protein>
    <recommendedName>
        <fullName evidence="3">Aspartyl protease</fullName>
    </recommendedName>
</protein>
<evidence type="ECO:0000313" key="1">
    <source>
        <dbReference type="EMBL" id="MFD2919864.1"/>
    </source>
</evidence>
<evidence type="ECO:0000313" key="2">
    <source>
        <dbReference type="Proteomes" id="UP001597511"/>
    </source>
</evidence>
<keyword evidence="2" id="KW-1185">Reference proteome</keyword>
<dbReference type="RefSeq" id="WP_386097516.1">
    <property type="nucleotide sequence ID" value="NZ_JBHUOZ010000002.1"/>
</dbReference>
<evidence type="ECO:0008006" key="3">
    <source>
        <dbReference type="Google" id="ProtNLM"/>
    </source>
</evidence>
<proteinExistence type="predicted"/>
<dbReference type="Proteomes" id="UP001597511">
    <property type="component" value="Unassembled WGS sequence"/>
</dbReference>
<reference evidence="2" key="1">
    <citation type="journal article" date="2019" name="Int. J. Syst. Evol. Microbiol.">
        <title>The Global Catalogue of Microorganisms (GCM) 10K type strain sequencing project: providing services to taxonomists for standard genome sequencing and annotation.</title>
        <authorList>
            <consortium name="The Broad Institute Genomics Platform"/>
            <consortium name="The Broad Institute Genome Sequencing Center for Infectious Disease"/>
            <person name="Wu L."/>
            <person name="Ma J."/>
        </authorList>
    </citation>
    <scope>NUCLEOTIDE SEQUENCE [LARGE SCALE GENOMIC DNA]</scope>
    <source>
        <strain evidence="2">KCTC 23299</strain>
    </source>
</reference>
<gene>
    <name evidence="1" type="ORF">ACFS6H_09115</name>
</gene>
<organism evidence="1 2">
    <name type="scientific">Terrimonas rubra</name>
    <dbReference type="NCBI Taxonomy" id="1035890"/>
    <lineage>
        <taxon>Bacteria</taxon>
        <taxon>Pseudomonadati</taxon>
        <taxon>Bacteroidota</taxon>
        <taxon>Chitinophagia</taxon>
        <taxon>Chitinophagales</taxon>
        <taxon>Chitinophagaceae</taxon>
        <taxon>Terrimonas</taxon>
    </lineage>
</organism>